<dbReference type="KEGG" id="ssl:SS1G_01722"/>
<name>A7E8U4_SCLS1</name>
<feature type="compositionally biased region" description="Basic and acidic residues" evidence="1">
    <location>
        <begin position="98"/>
        <end position="107"/>
    </location>
</feature>
<feature type="region of interest" description="Disordered" evidence="1">
    <location>
        <begin position="23"/>
        <end position="45"/>
    </location>
</feature>
<dbReference type="HOGENOM" id="CLU_2135045_0_0_1"/>
<dbReference type="InParanoid" id="A7E8U4"/>
<protein>
    <submittedName>
        <fullName evidence="2">Uncharacterized protein</fullName>
    </submittedName>
</protein>
<sequence>MYTPVPLLCSRSGIDIIRTFSENTPPEQQRNVMNGERTGRIGVQDSTVVWQQREAGRGLGSREVHAEKWPVLPLARDNKFSAKQKRGEVRQRGKRKWHLEQGSEPTERSQFPH</sequence>
<dbReference type="AlphaFoldDB" id="A7E8U4"/>
<dbReference type="RefSeq" id="XP_001597528.1">
    <property type="nucleotide sequence ID" value="XM_001597478.1"/>
</dbReference>
<feature type="compositionally biased region" description="Basic and acidic residues" evidence="1">
    <location>
        <begin position="78"/>
        <end position="91"/>
    </location>
</feature>
<evidence type="ECO:0000313" key="3">
    <source>
        <dbReference type="Proteomes" id="UP000001312"/>
    </source>
</evidence>
<proteinExistence type="predicted"/>
<feature type="region of interest" description="Disordered" evidence="1">
    <location>
        <begin position="78"/>
        <end position="113"/>
    </location>
</feature>
<evidence type="ECO:0000313" key="2">
    <source>
        <dbReference type="EMBL" id="EDN96796.1"/>
    </source>
</evidence>
<keyword evidence="3" id="KW-1185">Reference proteome</keyword>
<organism evidence="2 3">
    <name type="scientific">Sclerotinia sclerotiorum (strain ATCC 18683 / 1980 / Ss-1)</name>
    <name type="common">White mold</name>
    <name type="synonym">Whetzelinia sclerotiorum</name>
    <dbReference type="NCBI Taxonomy" id="665079"/>
    <lineage>
        <taxon>Eukaryota</taxon>
        <taxon>Fungi</taxon>
        <taxon>Dikarya</taxon>
        <taxon>Ascomycota</taxon>
        <taxon>Pezizomycotina</taxon>
        <taxon>Leotiomycetes</taxon>
        <taxon>Helotiales</taxon>
        <taxon>Sclerotiniaceae</taxon>
        <taxon>Sclerotinia</taxon>
    </lineage>
</organism>
<feature type="compositionally biased region" description="Polar residues" evidence="1">
    <location>
        <begin position="23"/>
        <end position="32"/>
    </location>
</feature>
<gene>
    <name evidence="2" type="ORF">SS1G_01722</name>
</gene>
<dbReference type="Proteomes" id="UP000001312">
    <property type="component" value="Unassembled WGS sequence"/>
</dbReference>
<evidence type="ECO:0000256" key="1">
    <source>
        <dbReference type="SAM" id="MobiDB-lite"/>
    </source>
</evidence>
<accession>A7E8U4</accession>
<reference evidence="3" key="1">
    <citation type="journal article" date="2011" name="PLoS Genet.">
        <title>Genomic analysis of the necrotrophic fungal pathogens Sclerotinia sclerotiorum and Botrytis cinerea.</title>
        <authorList>
            <person name="Amselem J."/>
            <person name="Cuomo C.A."/>
            <person name="van Kan J.A."/>
            <person name="Viaud M."/>
            <person name="Benito E.P."/>
            <person name="Couloux A."/>
            <person name="Coutinho P.M."/>
            <person name="de Vries R.P."/>
            <person name="Dyer P.S."/>
            <person name="Fillinger S."/>
            <person name="Fournier E."/>
            <person name="Gout L."/>
            <person name="Hahn M."/>
            <person name="Kohn L."/>
            <person name="Lapalu N."/>
            <person name="Plummer K.M."/>
            <person name="Pradier J.M."/>
            <person name="Quevillon E."/>
            <person name="Sharon A."/>
            <person name="Simon A."/>
            <person name="ten Have A."/>
            <person name="Tudzynski B."/>
            <person name="Tudzynski P."/>
            <person name="Wincker P."/>
            <person name="Andrew M."/>
            <person name="Anthouard V."/>
            <person name="Beever R.E."/>
            <person name="Beffa R."/>
            <person name="Benoit I."/>
            <person name="Bouzid O."/>
            <person name="Brault B."/>
            <person name="Chen Z."/>
            <person name="Choquer M."/>
            <person name="Collemare J."/>
            <person name="Cotton P."/>
            <person name="Danchin E.G."/>
            <person name="Da Silva C."/>
            <person name="Gautier A."/>
            <person name="Giraud C."/>
            <person name="Giraud T."/>
            <person name="Gonzalez C."/>
            <person name="Grossetete S."/>
            <person name="Guldener U."/>
            <person name="Henrissat B."/>
            <person name="Howlett B.J."/>
            <person name="Kodira C."/>
            <person name="Kretschmer M."/>
            <person name="Lappartient A."/>
            <person name="Leroch M."/>
            <person name="Levis C."/>
            <person name="Mauceli E."/>
            <person name="Neuveglise C."/>
            <person name="Oeser B."/>
            <person name="Pearson M."/>
            <person name="Poulain J."/>
            <person name="Poussereau N."/>
            <person name="Quesneville H."/>
            <person name="Rascle C."/>
            <person name="Schumacher J."/>
            <person name="Segurens B."/>
            <person name="Sexton A."/>
            <person name="Silva E."/>
            <person name="Sirven C."/>
            <person name="Soanes D.M."/>
            <person name="Talbot N.J."/>
            <person name="Templeton M."/>
            <person name="Yandava C."/>
            <person name="Yarden O."/>
            <person name="Zeng Q."/>
            <person name="Rollins J.A."/>
            <person name="Lebrun M.H."/>
            <person name="Dickman M."/>
        </authorList>
    </citation>
    <scope>NUCLEOTIDE SEQUENCE [LARGE SCALE GENOMIC DNA]</scope>
    <source>
        <strain evidence="3">ATCC 18683 / 1980 / Ss-1</strain>
    </source>
</reference>
<dbReference type="GeneID" id="5493393"/>
<dbReference type="EMBL" id="CH476622">
    <property type="protein sequence ID" value="EDN96796.1"/>
    <property type="molecule type" value="Genomic_DNA"/>
</dbReference>